<feature type="transmembrane region" description="Helical" evidence="7">
    <location>
        <begin position="111"/>
        <end position="135"/>
    </location>
</feature>
<keyword evidence="5 7" id="KW-1133">Transmembrane helix</keyword>
<evidence type="ECO:0000313" key="10">
    <source>
        <dbReference type="Proteomes" id="UP000070394"/>
    </source>
</evidence>
<feature type="transmembrane region" description="Helical" evidence="7">
    <location>
        <begin position="82"/>
        <end position="104"/>
    </location>
</feature>
<keyword evidence="4 7" id="KW-0812">Transmembrane</keyword>
<dbReference type="PROSITE" id="PS51257">
    <property type="entry name" value="PROKAR_LIPOPROTEIN"/>
    <property type="match status" value="1"/>
</dbReference>
<dbReference type="GO" id="GO:0055085">
    <property type="term" value="P:transmembrane transport"/>
    <property type="evidence" value="ECO:0007669"/>
    <property type="project" value="InterPro"/>
</dbReference>
<dbReference type="RefSeq" id="WP_060931365.1">
    <property type="nucleotide sequence ID" value="NZ_KQ959831.1"/>
</dbReference>
<comment type="similarity">
    <text evidence="7">Belongs to the binding-protein-dependent transport system permease family.</text>
</comment>
<dbReference type="SUPFAM" id="SSF161098">
    <property type="entry name" value="MetI-like"/>
    <property type="match status" value="1"/>
</dbReference>
<dbReference type="GO" id="GO:0005886">
    <property type="term" value="C:plasma membrane"/>
    <property type="evidence" value="ECO:0007669"/>
    <property type="project" value="UniProtKB-SubCell"/>
</dbReference>
<accession>A0A133ZNH7</accession>
<dbReference type="AlphaFoldDB" id="A0A133ZNH7"/>
<organism evidence="9 10">
    <name type="scientific">Lachnoanaerobaculum saburreum</name>
    <dbReference type="NCBI Taxonomy" id="467210"/>
    <lineage>
        <taxon>Bacteria</taxon>
        <taxon>Bacillati</taxon>
        <taxon>Bacillota</taxon>
        <taxon>Clostridia</taxon>
        <taxon>Lachnospirales</taxon>
        <taxon>Lachnospiraceae</taxon>
        <taxon>Lachnoanaerobaculum</taxon>
    </lineage>
</organism>
<dbReference type="PROSITE" id="PS50928">
    <property type="entry name" value="ABC_TM1"/>
    <property type="match status" value="1"/>
</dbReference>
<dbReference type="InterPro" id="IPR000515">
    <property type="entry name" value="MetI-like"/>
</dbReference>
<dbReference type="Proteomes" id="UP000070394">
    <property type="component" value="Unassembled WGS sequence"/>
</dbReference>
<keyword evidence="10" id="KW-1185">Reference proteome</keyword>
<reference evidence="10" key="1">
    <citation type="submission" date="2016-01" db="EMBL/GenBank/DDBJ databases">
        <authorList>
            <person name="Mitreva M."/>
            <person name="Pepin K.H."/>
            <person name="Mihindukulasuriya K.A."/>
            <person name="Fulton R."/>
            <person name="Fronick C."/>
            <person name="O'Laughlin M."/>
            <person name="Miner T."/>
            <person name="Herter B."/>
            <person name="Rosa B.A."/>
            <person name="Cordes M."/>
            <person name="Tomlinson C."/>
            <person name="Wollam A."/>
            <person name="Palsikar V.B."/>
            <person name="Mardis E.R."/>
            <person name="Wilson R.K."/>
        </authorList>
    </citation>
    <scope>NUCLEOTIDE SEQUENCE [LARGE SCALE GENOMIC DNA]</scope>
    <source>
        <strain evidence="10">DNF00896</strain>
    </source>
</reference>
<evidence type="ECO:0000256" key="4">
    <source>
        <dbReference type="ARBA" id="ARBA00022692"/>
    </source>
</evidence>
<dbReference type="Gene3D" id="1.10.3720.10">
    <property type="entry name" value="MetI-like"/>
    <property type="match status" value="1"/>
</dbReference>
<evidence type="ECO:0000256" key="6">
    <source>
        <dbReference type="ARBA" id="ARBA00023136"/>
    </source>
</evidence>
<dbReference type="Pfam" id="PF00528">
    <property type="entry name" value="BPD_transp_1"/>
    <property type="match status" value="1"/>
</dbReference>
<feature type="domain" description="ABC transmembrane type-1" evidence="8">
    <location>
        <begin position="78"/>
        <end position="267"/>
    </location>
</feature>
<sequence>MKTVERYKKGVSFHLVTALKYLALTLAGFSCILPFVWVALSSVKPDKEIYSNSFGLPKIWVWSNYKDAWKGAQVAASFLNSIFYSFTSVALLILVAAMASYILARVWTGKILYNFFALGIMIPIHAVIIPMLMILRRLGLVNTRLGIILAYTVAELSFSIFILVAFMKTIPKEIEEAAQIDGSSRLRTFFQIILPISKPGLATIGTFAFINSWNDLLLALVITSGPKLSTLNLACFNLRGLYVQHYGLITAGLMIMMIPVIVIYIFFQEQLVKGITAGAVKS</sequence>
<evidence type="ECO:0000259" key="8">
    <source>
        <dbReference type="PROSITE" id="PS50928"/>
    </source>
</evidence>
<keyword evidence="6 7" id="KW-0472">Membrane</keyword>
<evidence type="ECO:0000256" key="5">
    <source>
        <dbReference type="ARBA" id="ARBA00022989"/>
    </source>
</evidence>
<comment type="caution">
    <text evidence="9">The sequence shown here is derived from an EMBL/GenBank/DDBJ whole genome shotgun (WGS) entry which is preliminary data.</text>
</comment>
<dbReference type="OrthoDB" id="9793448at2"/>
<dbReference type="CDD" id="cd06261">
    <property type="entry name" value="TM_PBP2"/>
    <property type="match status" value="1"/>
</dbReference>
<name>A0A133ZNH7_9FIRM</name>
<evidence type="ECO:0000256" key="2">
    <source>
        <dbReference type="ARBA" id="ARBA00022448"/>
    </source>
</evidence>
<dbReference type="PANTHER" id="PTHR43744">
    <property type="entry name" value="ABC TRANSPORTER PERMEASE PROTEIN MG189-RELATED-RELATED"/>
    <property type="match status" value="1"/>
</dbReference>
<feature type="transmembrane region" description="Helical" evidence="7">
    <location>
        <begin position="147"/>
        <end position="167"/>
    </location>
</feature>
<dbReference type="InterPro" id="IPR035906">
    <property type="entry name" value="MetI-like_sf"/>
</dbReference>
<feature type="transmembrane region" description="Helical" evidence="7">
    <location>
        <begin position="21"/>
        <end position="40"/>
    </location>
</feature>
<feature type="transmembrane region" description="Helical" evidence="7">
    <location>
        <begin position="188"/>
        <end position="210"/>
    </location>
</feature>
<dbReference type="STRING" id="467210.HMPREF1866_01645"/>
<dbReference type="EMBL" id="LSDA01000096">
    <property type="protein sequence ID" value="KXB56970.1"/>
    <property type="molecule type" value="Genomic_DNA"/>
</dbReference>
<evidence type="ECO:0000256" key="3">
    <source>
        <dbReference type="ARBA" id="ARBA00022475"/>
    </source>
</evidence>
<evidence type="ECO:0000256" key="7">
    <source>
        <dbReference type="RuleBase" id="RU363032"/>
    </source>
</evidence>
<comment type="subcellular location">
    <subcellularLocation>
        <location evidence="1 7">Cell membrane</location>
        <topology evidence="1 7">Multi-pass membrane protein</topology>
    </subcellularLocation>
</comment>
<evidence type="ECO:0000313" key="9">
    <source>
        <dbReference type="EMBL" id="KXB56970.1"/>
    </source>
</evidence>
<gene>
    <name evidence="9" type="ORF">HMPREF1866_01645</name>
</gene>
<protein>
    <submittedName>
        <fullName evidence="9">ABC transporter, permease protein</fullName>
    </submittedName>
</protein>
<proteinExistence type="inferred from homology"/>
<dbReference type="PATRIC" id="fig|467210.3.peg.1631"/>
<dbReference type="PANTHER" id="PTHR43744:SF3">
    <property type="entry name" value="LACTOSE TRANSPORT SYSTEM PERMEASE PROTEIN LACG"/>
    <property type="match status" value="1"/>
</dbReference>
<keyword evidence="3" id="KW-1003">Cell membrane</keyword>
<evidence type="ECO:0000256" key="1">
    <source>
        <dbReference type="ARBA" id="ARBA00004651"/>
    </source>
</evidence>
<keyword evidence="2 7" id="KW-0813">Transport</keyword>
<feature type="transmembrane region" description="Helical" evidence="7">
    <location>
        <begin position="246"/>
        <end position="267"/>
    </location>
</feature>